<evidence type="ECO:0000256" key="4">
    <source>
        <dbReference type="ARBA" id="ARBA00022692"/>
    </source>
</evidence>
<protein>
    <recommendedName>
        <fullName evidence="16">Chemotaxis protein</fullName>
    </recommendedName>
</protein>
<dbReference type="CDD" id="cd12913">
    <property type="entry name" value="PDC1_MCP_like"/>
    <property type="match status" value="1"/>
</dbReference>
<keyword evidence="7 9" id="KW-0807">Transducer</keyword>
<keyword evidence="2" id="KW-1003">Cell membrane</keyword>
<dbReference type="Gene3D" id="1.10.287.950">
    <property type="entry name" value="Methyl-accepting chemotaxis protein"/>
    <property type="match status" value="1"/>
</dbReference>
<evidence type="ECO:0000256" key="7">
    <source>
        <dbReference type="ARBA" id="ARBA00023224"/>
    </source>
</evidence>
<dbReference type="GO" id="GO:0005886">
    <property type="term" value="C:plasma membrane"/>
    <property type="evidence" value="ECO:0007669"/>
    <property type="project" value="UniProtKB-SubCell"/>
</dbReference>
<dbReference type="CDD" id="cd11386">
    <property type="entry name" value="MCP_signal"/>
    <property type="match status" value="1"/>
</dbReference>
<evidence type="ECO:0000256" key="11">
    <source>
        <dbReference type="SAM" id="Phobius"/>
    </source>
</evidence>
<dbReference type="Gene3D" id="3.30.450.20">
    <property type="entry name" value="PAS domain"/>
    <property type="match status" value="2"/>
</dbReference>
<evidence type="ECO:0000256" key="2">
    <source>
        <dbReference type="ARBA" id="ARBA00022475"/>
    </source>
</evidence>
<dbReference type="PANTHER" id="PTHR32089">
    <property type="entry name" value="METHYL-ACCEPTING CHEMOTAXIS PROTEIN MCPB"/>
    <property type="match status" value="1"/>
</dbReference>
<feature type="transmembrane region" description="Helical" evidence="11">
    <location>
        <begin position="281"/>
        <end position="299"/>
    </location>
</feature>
<dbReference type="Pfam" id="PF02743">
    <property type="entry name" value="dCache_1"/>
    <property type="match status" value="1"/>
</dbReference>
<name>A0A1E2V8Y1_9GAMM</name>
<dbReference type="AlphaFoldDB" id="A0A1E2V8Y1"/>
<evidence type="ECO:0000256" key="3">
    <source>
        <dbReference type="ARBA" id="ARBA00022500"/>
    </source>
</evidence>
<reference evidence="14 15" key="1">
    <citation type="submission" date="2016-08" db="EMBL/GenBank/DDBJ databases">
        <authorList>
            <person name="Seilhamer J.J."/>
        </authorList>
    </citation>
    <scope>NUCLEOTIDE SEQUENCE [LARGE SCALE GENOMIC DNA]</scope>
    <source>
        <strain evidence="14 15">PH27A</strain>
    </source>
</reference>
<proteinExistence type="inferred from homology"/>
<keyword evidence="15" id="KW-1185">Reference proteome</keyword>
<evidence type="ECO:0008006" key="16">
    <source>
        <dbReference type="Google" id="ProtNLM"/>
    </source>
</evidence>
<dbReference type="OrthoDB" id="2489132at2"/>
<dbReference type="InterPro" id="IPR033479">
    <property type="entry name" value="dCache_1"/>
</dbReference>
<feature type="region of interest" description="Disordered" evidence="10">
    <location>
        <begin position="406"/>
        <end position="439"/>
    </location>
</feature>
<feature type="domain" description="HAMP" evidence="13">
    <location>
        <begin position="300"/>
        <end position="354"/>
    </location>
</feature>
<dbReference type="FunFam" id="1.10.287.950:FF:000001">
    <property type="entry name" value="Methyl-accepting chemotaxis sensory transducer"/>
    <property type="match status" value="1"/>
</dbReference>
<evidence type="ECO:0000259" key="12">
    <source>
        <dbReference type="PROSITE" id="PS50111"/>
    </source>
</evidence>
<evidence type="ECO:0000256" key="10">
    <source>
        <dbReference type="SAM" id="MobiDB-lite"/>
    </source>
</evidence>
<dbReference type="Pfam" id="PF00015">
    <property type="entry name" value="MCPsignal"/>
    <property type="match status" value="1"/>
</dbReference>
<dbReference type="STRING" id="197479.BFW38_07830"/>
<comment type="similarity">
    <text evidence="8">Belongs to the methyl-accepting chemotaxis (MCP) protein family.</text>
</comment>
<dbReference type="SUPFAM" id="SSF103190">
    <property type="entry name" value="Sensory domain-like"/>
    <property type="match status" value="1"/>
</dbReference>
<dbReference type="Pfam" id="PF00672">
    <property type="entry name" value="HAMP"/>
    <property type="match status" value="1"/>
</dbReference>
<gene>
    <name evidence="14" type="ORF">BFW38_07830</name>
</gene>
<dbReference type="SMART" id="SM00283">
    <property type="entry name" value="MA"/>
    <property type="match status" value="1"/>
</dbReference>
<keyword evidence="5 11" id="KW-1133">Transmembrane helix</keyword>
<accession>A0A1E2V8Y1</accession>
<keyword evidence="4 11" id="KW-0812">Transmembrane</keyword>
<evidence type="ECO:0000256" key="6">
    <source>
        <dbReference type="ARBA" id="ARBA00023136"/>
    </source>
</evidence>
<evidence type="ECO:0000256" key="1">
    <source>
        <dbReference type="ARBA" id="ARBA00004651"/>
    </source>
</evidence>
<evidence type="ECO:0000256" key="9">
    <source>
        <dbReference type="PROSITE-ProRule" id="PRU00284"/>
    </source>
</evidence>
<dbReference type="PANTHER" id="PTHR32089:SF117">
    <property type="entry name" value="METHYL ACCEPTING SENSORY TRANSDUCER WITH CACHE_1 SMALL MOLECULE BINDING DOMAIN"/>
    <property type="match status" value="1"/>
</dbReference>
<dbReference type="PROSITE" id="PS50111">
    <property type="entry name" value="CHEMOTAXIS_TRANSDUC_2"/>
    <property type="match status" value="1"/>
</dbReference>
<comment type="caution">
    <text evidence="14">The sequence shown here is derived from an EMBL/GenBank/DDBJ whole genome shotgun (WGS) entry which is preliminary data.</text>
</comment>
<evidence type="ECO:0000256" key="5">
    <source>
        <dbReference type="ARBA" id="ARBA00022989"/>
    </source>
</evidence>
<dbReference type="InterPro" id="IPR029151">
    <property type="entry name" value="Sensor-like_sf"/>
</dbReference>
<dbReference type="CDD" id="cd06225">
    <property type="entry name" value="HAMP"/>
    <property type="match status" value="1"/>
</dbReference>
<dbReference type="EMBL" id="MDTQ01000001">
    <property type="protein sequence ID" value="ODC03468.1"/>
    <property type="molecule type" value="Genomic_DNA"/>
</dbReference>
<dbReference type="GO" id="GO:0007165">
    <property type="term" value="P:signal transduction"/>
    <property type="evidence" value="ECO:0007669"/>
    <property type="project" value="UniProtKB-KW"/>
</dbReference>
<evidence type="ECO:0000313" key="15">
    <source>
        <dbReference type="Proteomes" id="UP000094291"/>
    </source>
</evidence>
<keyword evidence="3" id="KW-0145">Chemotaxis</keyword>
<evidence type="ECO:0000256" key="8">
    <source>
        <dbReference type="ARBA" id="ARBA00029447"/>
    </source>
</evidence>
<dbReference type="InterPro" id="IPR004089">
    <property type="entry name" value="MCPsignal_dom"/>
</dbReference>
<dbReference type="GO" id="GO:0006935">
    <property type="term" value="P:chemotaxis"/>
    <property type="evidence" value="ECO:0007669"/>
    <property type="project" value="UniProtKB-KW"/>
</dbReference>
<sequence>MTVSLRTRILSVSLLAVALTTGYLMTENSLSMTQQMRTSLFQNASNFASAYGQDVGHWLSARQSVSSALARAIERRPEASPYPMVRQALESGGFGVAFFGNESGQMFRQDPSLDTDKSYDPRIRPWYKLAKQHNGPSITTPYTSATLNSLVVTLVDAVKKNGNFIGAVGTTLTLGQLSEQVRSLDVPGDGRAMIINGDNLIIAHPDKDRVMKKAAEISPQLAPQALNNLIRNDRLDEYNIDDHNYFAYAQAIPNTPNWSLVFLMDRDLLMAPVYKTLTRQVIVALVMLIIFAALLYGLFRVMFRDLERVVLALRDIARGEGDLTARIEIKRQDEIGQLADGFNRFVAHMHGVVSRLKTTSEQLASEAQGMSASSEQRARRITQQQDEIDMVASAVTEMAAATQEIAGNAESTAAASEHSVELGRNGSQQVEQSQTSTRSLADEVNNARQNIASLDEQVQQISGILSTISDIAEQTNLLALNAAIEAARAGEHGRGFAVVADEVRTLSQRTHTATAEIQQMIEILQKRTAETVEVMQRSGDMAEKSVADANQATISLEQIADAIRNISGMATQIATAAEEQTSVTQDINSNTEAIRQVSGELAEEIQNGVQQAERLNNLAHQVDEEVARFKV</sequence>
<dbReference type="CDD" id="cd12912">
    <property type="entry name" value="PDC2_MCP_like"/>
    <property type="match status" value="1"/>
</dbReference>
<dbReference type="InterPro" id="IPR003660">
    <property type="entry name" value="HAMP_dom"/>
</dbReference>
<evidence type="ECO:0000259" key="13">
    <source>
        <dbReference type="PROSITE" id="PS50885"/>
    </source>
</evidence>
<feature type="domain" description="Methyl-accepting transducer" evidence="12">
    <location>
        <begin position="359"/>
        <end position="595"/>
    </location>
</feature>
<dbReference type="Proteomes" id="UP000094291">
    <property type="component" value="Unassembled WGS sequence"/>
</dbReference>
<dbReference type="SUPFAM" id="SSF58104">
    <property type="entry name" value="Methyl-accepting chemotaxis protein (MCP) signaling domain"/>
    <property type="match status" value="1"/>
</dbReference>
<dbReference type="SMART" id="SM00304">
    <property type="entry name" value="HAMP"/>
    <property type="match status" value="2"/>
</dbReference>
<evidence type="ECO:0000313" key="14">
    <source>
        <dbReference type="EMBL" id="ODC03468.1"/>
    </source>
</evidence>
<dbReference type="RefSeq" id="WP_068997884.1">
    <property type="nucleotide sequence ID" value="NZ_MDTQ01000001.1"/>
</dbReference>
<organism evidence="14 15">
    <name type="scientific">Terasakiispira papahanaumokuakeensis</name>
    <dbReference type="NCBI Taxonomy" id="197479"/>
    <lineage>
        <taxon>Bacteria</taxon>
        <taxon>Pseudomonadati</taxon>
        <taxon>Pseudomonadota</taxon>
        <taxon>Gammaproteobacteria</taxon>
        <taxon>Oceanospirillales</taxon>
        <taxon>Terasakiispira</taxon>
    </lineage>
</organism>
<keyword evidence="6 11" id="KW-0472">Membrane</keyword>
<feature type="compositionally biased region" description="Polar residues" evidence="10">
    <location>
        <begin position="425"/>
        <end position="439"/>
    </location>
</feature>
<dbReference type="PROSITE" id="PS50885">
    <property type="entry name" value="HAMP"/>
    <property type="match status" value="1"/>
</dbReference>
<comment type="subcellular location">
    <subcellularLocation>
        <location evidence="1">Cell membrane</location>
        <topology evidence="1">Multi-pass membrane protein</topology>
    </subcellularLocation>
</comment>